<dbReference type="AlphaFoldDB" id="A0A4S3JRH2"/>
<evidence type="ECO:0000313" key="9">
    <source>
        <dbReference type="EMBL" id="THC98379.1"/>
    </source>
</evidence>
<name>A0A4S3JRH2_9EURO</name>
<protein>
    <recommendedName>
        <fullName evidence="5">Endoplasmic reticulum-Golgi intermediate compartment protein</fullName>
    </recommendedName>
</protein>
<gene>
    <name evidence="8" type="ORF">ATNIH1004_010848</name>
    <name evidence="9" type="ORF">EYZ11_002160</name>
</gene>
<feature type="domain" description="Endoplasmic reticulum vesicle transporter C-terminal" evidence="6">
    <location>
        <begin position="187"/>
        <end position="365"/>
    </location>
</feature>
<dbReference type="RefSeq" id="XP_033421271.1">
    <property type="nucleotide sequence ID" value="XM_033575416.1"/>
</dbReference>
<keyword evidence="5" id="KW-0256">Endoplasmic reticulum</keyword>
<evidence type="ECO:0000313" key="8">
    <source>
        <dbReference type="EMBL" id="KAA8641909.1"/>
    </source>
</evidence>
<reference evidence="8 11" key="2">
    <citation type="submission" date="2019-08" db="EMBL/GenBank/DDBJ databases">
        <title>The genome sequence of a newly discovered highly antifungal drug resistant Aspergillus species, Aspergillus tanneri NIH 1004.</title>
        <authorList>
            <person name="Mounaud S."/>
            <person name="Singh I."/>
            <person name="Joardar V."/>
            <person name="Pakala S."/>
            <person name="Pakala S."/>
            <person name="Venepally P."/>
            <person name="Chung J.K."/>
            <person name="Losada L."/>
            <person name="Nierman W.C."/>
        </authorList>
    </citation>
    <scope>NUCLEOTIDE SEQUENCE [LARGE SCALE GENOMIC DNA]</scope>
    <source>
        <strain evidence="8 11">NIH1004</strain>
    </source>
</reference>
<dbReference type="Proteomes" id="UP000308092">
    <property type="component" value="Unassembled WGS sequence"/>
</dbReference>
<evidence type="ECO:0000259" key="7">
    <source>
        <dbReference type="Pfam" id="PF13850"/>
    </source>
</evidence>
<dbReference type="Pfam" id="PF13850">
    <property type="entry name" value="ERGIC_N"/>
    <property type="match status" value="1"/>
</dbReference>
<dbReference type="GO" id="GO:0006890">
    <property type="term" value="P:retrograde vesicle-mediated transport, Golgi to endoplasmic reticulum"/>
    <property type="evidence" value="ECO:0007669"/>
    <property type="project" value="TreeGrafter"/>
</dbReference>
<dbReference type="InterPro" id="IPR039542">
    <property type="entry name" value="Erv_N"/>
</dbReference>
<dbReference type="PANTHER" id="PTHR10984:SF81">
    <property type="entry name" value="ER-DERIVED VESICLES PROTEIN ERV41"/>
    <property type="match status" value="1"/>
</dbReference>
<dbReference type="InterPro" id="IPR012936">
    <property type="entry name" value="Erv_C"/>
</dbReference>
<evidence type="ECO:0000256" key="4">
    <source>
        <dbReference type="ARBA" id="ARBA00023136"/>
    </source>
</evidence>
<dbReference type="Proteomes" id="UP000324241">
    <property type="component" value="Unassembled WGS sequence"/>
</dbReference>
<dbReference type="VEuPathDB" id="FungiDB:EYZ11_002160"/>
<comment type="caution">
    <text evidence="9">The sequence shown here is derived from an EMBL/GenBank/DDBJ whole genome shotgun (WGS) entry which is preliminary data.</text>
</comment>
<keyword evidence="5" id="KW-0931">ER-Golgi transport</keyword>
<comment type="subcellular location">
    <subcellularLocation>
        <location evidence="5">Endoplasmic reticulum membrane</location>
        <topology evidence="5">Multi-pass membrane protein</topology>
    </subcellularLocation>
    <subcellularLocation>
        <location evidence="5">Endoplasmic reticulum-Golgi intermediate compartment membrane</location>
        <topology evidence="5">Multi-pass membrane protein</topology>
    </subcellularLocation>
    <subcellularLocation>
        <location evidence="5">Golgi apparatus membrane</location>
        <topology evidence="5">Multi-pass membrane protein</topology>
    </subcellularLocation>
    <subcellularLocation>
        <location evidence="1">Membrane</location>
    </subcellularLocation>
</comment>
<dbReference type="GO" id="GO:0033116">
    <property type="term" value="C:endoplasmic reticulum-Golgi intermediate compartment membrane"/>
    <property type="evidence" value="ECO:0007669"/>
    <property type="project" value="UniProtKB-SubCell"/>
</dbReference>
<comment type="function">
    <text evidence="5">Plays a role in transport between endoplasmic reticulum and Golgi.</text>
</comment>
<keyword evidence="10" id="KW-1185">Reference proteome</keyword>
<keyword evidence="2" id="KW-0812">Transmembrane</keyword>
<organism evidence="9 10">
    <name type="scientific">Aspergillus tanneri</name>
    <dbReference type="NCBI Taxonomy" id="1220188"/>
    <lineage>
        <taxon>Eukaryota</taxon>
        <taxon>Fungi</taxon>
        <taxon>Dikarya</taxon>
        <taxon>Ascomycota</taxon>
        <taxon>Pezizomycotina</taxon>
        <taxon>Eurotiomycetes</taxon>
        <taxon>Eurotiomycetidae</taxon>
        <taxon>Eurotiales</taxon>
        <taxon>Aspergillaceae</taxon>
        <taxon>Aspergillus</taxon>
        <taxon>Aspergillus subgen. Circumdati</taxon>
    </lineage>
</organism>
<dbReference type="GeneID" id="54333549"/>
<evidence type="ECO:0000313" key="11">
    <source>
        <dbReference type="Proteomes" id="UP000324241"/>
    </source>
</evidence>
<dbReference type="OrthoDB" id="5541786at2759"/>
<dbReference type="GO" id="GO:0000139">
    <property type="term" value="C:Golgi membrane"/>
    <property type="evidence" value="ECO:0007669"/>
    <property type="project" value="UniProtKB-SubCell"/>
</dbReference>
<dbReference type="EMBL" id="QUQM01000008">
    <property type="protein sequence ID" value="KAA8641909.1"/>
    <property type="molecule type" value="Genomic_DNA"/>
</dbReference>
<dbReference type="Pfam" id="PF07970">
    <property type="entry name" value="COPIIcoated_ERV"/>
    <property type="match status" value="1"/>
</dbReference>
<dbReference type="STRING" id="1220188.A0A4S3JRH2"/>
<proteinExistence type="inferred from homology"/>
<keyword evidence="4" id="KW-0472">Membrane</keyword>
<evidence type="ECO:0000256" key="3">
    <source>
        <dbReference type="ARBA" id="ARBA00022989"/>
    </source>
</evidence>
<evidence type="ECO:0000256" key="1">
    <source>
        <dbReference type="ARBA" id="ARBA00004370"/>
    </source>
</evidence>
<dbReference type="GO" id="GO:0030134">
    <property type="term" value="C:COPII-coated ER to Golgi transport vesicle"/>
    <property type="evidence" value="ECO:0007669"/>
    <property type="project" value="TreeGrafter"/>
</dbReference>
<dbReference type="GO" id="GO:0005789">
    <property type="term" value="C:endoplasmic reticulum membrane"/>
    <property type="evidence" value="ECO:0007669"/>
    <property type="project" value="UniProtKB-SubCell"/>
</dbReference>
<evidence type="ECO:0000256" key="5">
    <source>
        <dbReference type="RuleBase" id="RU369013"/>
    </source>
</evidence>
<evidence type="ECO:0000256" key="2">
    <source>
        <dbReference type="ARBA" id="ARBA00022692"/>
    </source>
</evidence>
<comment type="similarity">
    <text evidence="5">Belongs to the ERGIC family.</text>
</comment>
<dbReference type="InterPro" id="IPR045888">
    <property type="entry name" value="Erv"/>
</dbReference>
<keyword evidence="5" id="KW-0333">Golgi apparatus</keyword>
<dbReference type="GO" id="GO:0006888">
    <property type="term" value="P:endoplasmic reticulum to Golgi vesicle-mediated transport"/>
    <property type="evidence" value="ECO:0007669"/>
    <property type="project" value="UniProtKB-UniRule"/>
</dbReference>
<feature type="domain" description="Endoplasmic reticulum vesicle transporter N-terminal" evidence="7">
    <location>
        <begin position="24"/>
        <end position="112"/>
    </location>
</feature>
<dbReference type="EMBL" id="SOSA01000046">
    <property type="protein sequence ID" value="THC98379.1"/>
    <property type="molecule type" value="Genomic_DNA"/>
</dbReference>
<accession>A0A4S3JRH2</accession>
<dbReference type="PANTHER" id="PTHR10984">
    <property type="entry name" value="ENDOPLASMIC RETICULUM-GOLGI INTERMEDIATE COMPARTMENT PROTEIN"/>
    <property type="match status" value="1"/>
</dbReference>
<sequence>MNGFSAQGLDEDAFGEKSVSQGSLKTFDAFPKTKPSYTTPSRRGGQWTVLILAICTIFCLTEFRAWLQGTENHQFSVEKGVSHDLQLNLDIVVNMACQSLHVNIQDAAGDHILAGELLKKEETSWKLWMDKRNHGSGGPNAYQTLSHEDTYRLSEQEEDTHVHHVLGEVRRNPSKKFPKGPKLRRSDSVDACRIYGSLEGNKVQGDFHITARGHGYRDFAPHLDHASFNFSHMITELSFGPHYPTLLNPLDKTIAATESHYYKFQYFLSVVPTIYSKGSRSLDIFSSSPPSQKEHRSNKNLVFTNQYAATSQSDALPESPFLVPGIFFKYNIEPVLLMISEERTSFLSLLIRLVNTISGVIVTGGWLYQISSWASELLTRRRSRKSEGVLNGRHYAEE</sequence>
<reference evidence="9 10" key="1">
    <citation type="submission" date="2019-03" db="EMBL/GenBank/DDBJ databases">
        <title>The genome sequence of a newly discovered highly antifungal drug resistant Aspergillus species, Aspergillus tanneri NIH 1004.</title>
        <authorList>
            <person name="Mounaud S."/>
            <person name="Singh I."/>
            <person name="Joardar V."/>
            <person name="Pakala S."/>
            <person name="Pakala S."/>
            <person name="Venepally P."/>
            <person name="Hoover J."/>
            <person name="Nierman W."/>
            <person name="Chung J."/>
            <person name="Losada L."/>
        </authorList>
    </citation>
    <scope>NUCLEOTIDE SEQUENCE [LARGE SCALE GENOMIC DNA]</scope>
    <source>
        <strain evidence="9 10">NIH1004</strain>
    </source>
</reference>
<evidence type="ECO:0000259" key="6">
    <source>
        <dbReference type="Pfam" id="PF07970"/>
    </source>
</evidence>
<evidence type="ECO:0000313" key="10">
    <source>
        <dbReference type="Proteomes" id="UP000308092"/>
    </source>
</evidence>
<keyword evidence="3" id="KW-1133">Transmembrane helix</keyword>
<keyword evidence="5" id="KW-0813">Transport</keyword>